<dbReference type="PROSITE" id="PS50835">
    <property type="entry name" value="IG_LIKE"/>
    <property type="match status" value="1"/>
</dbReference>
<dbReference type="InterPro" id="IPR007110">
    <property type="entry name" value="Ig-like_dom"/>
</dbReference>
<organism evidence="3 4">
    <name type="scientific">Saccharothrix syringae</name>
    <name type="common">Nocardiopsis syringae</name>
    <dbReference type="NCBI Taxonomy" id="103733"/>
    <lineage>
        <taxon>Bacteria</taxon>
        <taxon>Bacillati</taxon>
        <taxon>Actinomycetota</taxon>
        <taxon>Actinomycetes</taxon>
        <taxon>Pseudonocardiales</taxon>
        <taxon>Pseudonocardiaceae</taxon>
        <taxon>Saccharothrix</taxon>
    </lineage>
</organism>
<dbReference type="RefSeq" id="WP_033434694.1">
    <property type="nucleotide sequence ID" value="NZ_CP034550.1"/>
</dbReference>
<evidence type="ECO:0000313" key="4">
    <source>
        <dbReference type="Proteomes" id="UP000325787"/>
    </source>
</evidence>
<accession>A0A5Q0H710</accession>
<dbReference type="AlphaFoldDB" id="A0A5Q0H710"/>
<reference evidence="4" key="1">
    <citation type="journal article" date="2021" name="Curr. Microbiol.">
        <title>Complete genome of nocamycin-producing strain Saccharothrix syringae NRRL B-16468 reveals the biosynthetic potential for secondary metabolites.</title>
        <authorList>
            <person name="Mo X."/>
            <person name="Yang S."/>
        </authorList>
    </citation>
    <scope>NUCLEOTIDE SEQUENCE [LARGE SCALE GENOMIC DNA]</scope>
    <source>
        <strain evidence="4">ATCC 51364 / DSM 43886 / JCM 6844 / KCTC 9398 / NBRC 14523 / NRRL B-16468 / INA 2240</strain>
    </source>
</reference>
<dbReference type="EMBL" id="CP034550">
    <property type="protein sequence ID" value="QFZ21630.1"/>
    <property type="molecule type" value="Genomic_DNA"/>
</dbReference>
<feature type="signal peptide" evidence="1">
    <location>
        <begin position="1"/>
        <end position="27"/>
    </location>
</feature>
<keyword evidence="4" id="KW-1185">Reference proteome</keyword>
<dbReference type="OrthoDB" id="3541754at2"/>
<proteinExistence type="predicted"/>
<feature type="chain" id="PRO_5024992986" description="Ig-like domain-containing protein" evidence="1">
    <location>
        <begin position="28"/>
        <end position="112"/>
    </location>
</feature>
<gene>
    <name evidence="3" type="ORF">EKG83_33345</name>
</gene>
<keyword evidence="1" id="KW-0732">Signal</keyword>
<name>A0A5Q0H710_SACSY</name>
<protein>
    <recommendedName>
        <fullName evidence="2">Ig-like domain-containing protein</fullName>
    </recommendedName>
</protein>
<evidence type="ECO:0000313" key="3">
    <source>
        <dbReference type="EMBL" id="QFZ21630.1"/>
    </source>
</evidence>
<feature type="domain" description="Ig-like" evidence="2">
    <location>
        <begin position="30"/>
        <end position="106"/>
    </location>
</feature>
<dbReference type="Proteomes" id="UP000325787">
    <property type="component" value="Chromosome"/>
</dbReference>
<dbReference type="KEGG" id="ssyi:EKG83_33345"/>
<evidence type="ECO:0000256" key="1">
    <source>
        <dbReference type="SAM" id="SignalP"/>
    </source>
</evidence>
<evidence type="ECO:0000259" key="2">
    <source>
        <dbReference type="PROSITE" id="PS50835"/>
    </source>
</evidence>
<sequence>MRSATRAALLAASAVTALLSAAAPASAVPTVSMDCETGGGYYGCAPQISGAVPPMTITWTRNGVPVSQWNNRWAVSERCTPGQVLTLTAKVADGSGSASATDVFTCSNGPWP</sequence>